<name>W7TP84_9STRA</name>
<dbReference type="GO" id="GO:0005524">
    <property type="term" value="F:ATP binding"/>
    <property type="evidence" value="ECO:0007669"/>
    <property type="project" value="UniProtKB-UniRule"/>
</dbReference>
<dbReference type="Proteomes" id="UP000019335">
    <property type="component" value="Unassembled WGS sequence"/>
</dbReference>
<evidence type="ECO:0000256" key="7">
    <source>
        <dbReference type="SAM" id="MobiDB-lite"/>
    </source>
</evidence>
<dbReference type="EMBL" id="AZIL01002191">
    <property type="protein sequence ID" value="EWM22504.1"/>
    <property type="molecule type" value="Genomic_DNA"/>
</dbReference>
<dbReference type="PROSITE" id="PS50011">
    <property type="entry name" value="PROTEIN_KINASE_DOM"/>
    <property type="match status" value="1"/>
</dbReference>
<dbReference type="InterPro" id="IPR050117">
    <property type="entry name" value="MAPK"/>
</dbReference>
<keyword evidence="2" id="KW-0808">Transferase</keyword>
<evidence type="ECO:0000256" key="3">
    <source>
        <dbReference type="ARBA" id="ARBA00022741"/>
    </source>
</evidence>
<keyword evidence="10" id="KW-1185">Reference proteome</keyword>
<dbReference type="InterPro" id="IPR000719">
    <property type="entry name" value="Prot_kinase_dom"/>
</dbReference>
<keyword evidence="5 6" id="KW-0067">ATP-binding</keyword>
<dbReference type="PROSITE" id="PS00107">
    <property type="entry name" value="PROTEIN_KINASE_ATP"/>
    <property type="match status" value="1"/>
</dbReference>
<dbReference type="PANTHER" id="PTHR24055">
    <property type="entry name" value="MITOGEN-ACTIVATED PROTEIN KINASE"/>
    <property type="match status" value="1"/>
</dbReference>
<dbReference type="GO" id="GO:0004674">
    <property type="term" value="F:protein serine/threonine kinase activity"/>
    <property type="evidence" value="ECO:0007669"/>
    <property type="project" value="UniProtKB-KW"/>
</dbReference>
<accession>W7TP84</accession>
<dbReference type="PROSITE" id="PS00109">
    <property type="entry name" value="PROTEIN_KINASE_TYR"/>
    <property type="match status" value="1"/>
</dbReference>
<feature type="binding site" evidence="6">
    <location>
        <position position="206"/>
    </location>
    <ligand>
        <name>ATP</name>
        <dbReference type="ChEBI" id="CHEBI:30616"/>
    </ligand>
</feature>
<dbReference type="SMART" id="SM00219">
    <property type="entry name" value="TyrKc"/>
    <property type="match status" value="1"/>
</dbReference>
<feature type="domain" description="Protein kinase" evidence="8">
    <location>
        <begin position="176"/>
        <end position="483"/>
    </location>
</feature>
<evidence type="ECO:0000313" key="9">
    <source>
        <dbReference type="EMBL" id="EWM22504.1"/>
    </source>
</evidence>
<dbReference type="Gene3D" id="2.30.29.30">
    <property type="entry name" value="Pleckstrin-homology domain (PH domain)/Phosphotyrosine-binding domain (PTB)"/>
    <property type="match status" value="1"/>
</dbReference>
<organism evidence="9 10">
    <name type="scientific">Nannochloropsis gaditana</name>
    <dbReference type="NCBI Taxonomy" id="72520"/>
    <lineage>
        <taxon>Eukaryota</taxon>
        <taxon>Sar</taxon>
        <taxon>Stramenopiles</taxon>
        <taxon>Ochrophyta</taxon>
        <taxon>Eustigmatophyceae</taxon>
        <taxon>Eustigmatales</taxon>
        <taxon>Monodopsidaceae</taxon>
        <taxon>Nannochloropsis</taxon>
    </lineage>
</organism>
<gene>
    <name evidence="9" type="ORF">Naga_100011g59</name>
</gene>
<dbReference type="OrthoDB" id="10295502at2759"/>
<keyword evidence="1" id="KW-0723">Serine/threonine-protein kinase</keyword>
<dbReference type="GO" id="GO:0004713">
    <property type="term" value="F:protein tyrosine kinase activity"/>
    <property type="evidence" value="ECO:0007669"/>
    <property type="project" value="InterPro"/>
</dbReference>
<evidence type="ECO:0000313" key="10">
    <source>
        <dbReference type="Proteomes" id="UP000019335"/>
    </source>
</evidence>
<dbReference type="AlphaFoldDB" id="W7TP84"/>
<evidence type="ECO:0000256" key="6">
    <source>
        <dbReference type="PROSITE-ProRule" id="PRU10141"/>
    </source>
</evidence>
<evidence type="ECO:0000256" key="2">
    <source>
        <dbReference type="ARBA" id="ARBA00022679"/>
    </source>
</evidence>
<dbReference type="SMR" id="W7TP84"/>
<evidence type="ECO:0000256" key="4">
    <source>
        <dbReference type="ARBA" id="ARBA00022777"/>
    </source>
</evidence>
<proteinExistence type="predicted"/>
<dbReference type="Pfam" id="PF00069">
    <property type="entry name" value="Pkinase"/>
    <property type="match status" value="1"/>
</dbReference>
<dbReference type="InterPro" id="IPR020635">
    <property type="entry name" value="Tyr_kinase_cat_dom"/>
</dbReference>
<dbReference type="Gene3D" id="1.10.510.10">
    <property type="entry name" value="Transferase(Phosphotransferase) domain 1"/>
    <property type="match status" value="1"/>
</dbReference>
<comment type="caution">
    <text evidence="9">The sequence shown here is derived from an EMBL/GenBank/DDBJ whole genome shotgun (WGS) entry which is preliminary data.</text>
</comment>
<dbReference type="FunFam" id="1.10.510.10:FF:000624">
    <property type="entry name" value="Mitogen-activated protein kinase"/>
    <property type="match status" value="1"/>
</dbReference>
<evidence type="ECO:0000256" key="5">
    <source>
        <dbReference type="ARBA" id="ARBA00022840"/>
    </source>
</evidence>
<keyword evidence="4" id="KW-0418">Kinase</keyword>
<dbReference type="InterPro" id="IPR017441">
    <property type="entry name" value="Protein_kinase_ATP_BS"/>
</dbReference>
<dbReference type="InterPro" id="IPR008266">
    <property type="entry name" value="Tyr_kinase_AS"/>
</dbReference>
<dbReference type="Gene3D" id="3.30.200.20">
    <property type="entry name" value="Phosphorylase Kinase, domain 1"/>
    <property type="match status" value="1"/>
</dbReference>
<keyword evidence="3 6" id="KW-0547">Nucleotide-binding</keyword>
<protein>
    <submittedName>
        <fullName evidence="9">Mitogen-activated protein</fullName>
    </submittedName>
</protein>
<evidence type="ECO:0000256" key="1">
    <source>
        <dbReference type="ARBA" id="ARBA00022527"/>
    </source>
</evidence>
<dbReference type="InterPro" id="IPR011993">
    <property type="entry name" value="PH-like_dom_sf"/>
</dbReference>
<dbReference type="SUPFAM" id="SSF56112">
    <property type="entry name" value="Protein kinase-like (PK-like)"/>
    <property type="match status" value="1"/>
</dbReference>
<dbReference type="SUPFAM" id="SSF50729">
    <property type="entry name" value="PH domain-like"/>
    <property type="match status" value="1"/>
</dbReference>
<evidence type="ECO:0000259" key="8">
    <source>
        <dbReference type="PROSITE" id="PS50011"/>
    </source>
</evidence>
<feature type="region of interest" description="Disordered" evidence="7">
    <location>
        <begin position="546"/>
        <end position="568"/>
    </location>
</feature>
<reference evidence="9 10" key="1">
    <citation type="journal article" date="2014" name="Mol. Plant">
        <title>Chromosome Scale Genome Assembly and Transcriptome Profiling of Nannochloropsis gaditana in Nitrogen Depletion.</title>
        <authorList>
            <person name="Corteggiani Carpinelli E."/>
            <person name="Telatin A."/>
            <person name="Vitulo N."/>
            <person name="Forcato C."/>
            <person name="D'Angelo M."/>
            <person name="Schiavon R."/>
            <person name="Vezzi A."/>
            <person name="Giacometti G.M."/>
            <person name="Morosinotto T."/>
            <person name="Valle G."/>
        </authorList>
    </citation>
    <scope>NUCLEOTIDE SEQUENCE [LARGE SCALE GENOMIC DNA]</scope>
    <source>
        <strain evidence="9 10">B-31</strain>
    </source>
</reference>
<feature type="compositionally biased region" description="Acidic residues" evidence="7">
    <location>
        <begin position="546"/>
        <end position="566"/>
    </location>
</feature>
<sequence length="654" mass="74494">MEARSPFFESTVYKSFALQKVKKVLRLEGSKLTYRKDEGDEEEEGRMRLTAQSSVIATTNIHRKRQGFKVKTGRKTWAFEVRELDKHAHLWINEIQMSIDRIRVKEEAGMRSQDGDVHSLEAQKGKIPERQSKPARPMVSVSVNKQTYSLPARKTKSVLVETKNWGKVTFALDERYKKLDYLGEGSYGVVISTEDTTDKDSKVAVKGVIGLFSGSNSHLDPIRKIAREVRISRQVDHPHVIKLIDAYVPPVAEFDHVYLMFEHMDKSLWKVAYGKYDLAPVQIQWLMYQLVCGVHYLHSLGVMHRDLAPTNVLVNKTLELKICDLGFARTTATIGPNDVGLSREAVTQYWRAPEVELSVGGYTKAIDMWAVGVIFADMLAKRPLLHSKSVKELLTKQVALVGKPDDATIERMATANYNRQHKYFLQRMDAPKEPYNLAKLFSTPANDAERGLWAAGLDLLQKLLVFDPKKRLTAAQAMAHPFFDEHIKDFGPRTPEAEKPAEKEAYWGDIDSDEYTTLDSTTRLACRRWILEDLVALHQDAPLISDEDDEEDVSSYTATEEETDVDDDHKPMLRSIQAKWRGVHVIAAIGLRRRRRTTLRQASGHGSVTWCPESDICVLFQSTHHIVSAACEQSLTRVCPDEREREKKLYFLLL</sequence>
<dbReference type="InterPro" id="IPR011009">
    <property type="entry name" value="Kinase-like_dom_sf"/>
</dbReference>